<dbReference type="Proteomes" id="UP000276133">
    <property type="component" value="Unassembled WGS sequence"/>
</dbReference>
<evidence type="ECO:0000313" key="3">
    <source>
        <dbReference type="Proteomes" id="UP000276133"/>
    </source>
</evidence>
<proteinExistence type="predicted"/>
<gene>
    <name evidence="2" type="ORF">BpHYR1_009197</name>
</gene>
<keyword evidence="1" id="KW-1133">Transmembrane helix</keyword>
<evidence type="ECO:0000313" key="2">
    <source>
        <dbReference type="EMBL" id="RMZ96939.1"/>
    </source>
</evidence>
<name>A0A3M7PD63_BRAPC</name>
<reference evidence="2 3" key="1">
    <citation type="journal article" date="2018" name="Sci. Rep.">
        <title>Genomic signatures of local adaptation to the degree of environmental predictability in rotifers.</title>
        <authorList>
            <person name="Franch-Gras L."/>
            <person name="Hahn C."/>
            <person name="Garcia-Roger E.M."/>
            <person name="Carmona M.J."/>
            <person name="Serra M."/>
            <person name="Gomez A."/>
        </authorList>
    </citation>
    <scope>NUCLEOTIDE SEQUENCE [LARGE SCALE GENOMIC DNA]</scope>
    <source>
        <strain evidence="2">HYR1</strain>
    </source>
</reference>
<keyword evidence="3" id="KW-1185">Reference proteome</keyword>
<feature type="transmembrane region" description="Helical" evidence="1">
    <location>
        <begin position="12"/>
        <end position="34"/>
    </location>
</feature>
<dbReference type="EMBL" id="REGN01011759">
    <property type="protein sequence ID" value="RMZ96939.1"/>
    <property type="molecule type" value="Genomic_DNA"/>
</dbReference>
<keyword evidence="1" id="KW-0812">Transmembrane</keyword>
<accession>A0A3M7PD63</accession>
<evidence type="ECO:0000256" key="1">
    <source>
        <dbReference type="SAM" id="Phobius"/>
    </source>
</evidence>
<keyword evidence="1" id="KW-0472">Membrane</keyword>
<sequence length="114" mass="13200">MVCKYWRRSWPVNLAAWITLESTFSLCLTAATIFSSNATELPPIFYLEVHGEVYMVLRFFKSNLSIIFTRTMWYFSILTAFRICISHLELGGSQAPDTKKQKNGREFFALQNGM</sequence>
<comment type="caution">
    <text evidence="2">The sequence shown here is derived from an EMBL/GenBank/DDBJ whole genome shotgun (WGS) entry which is preliminary data.</text>
</comment>
<feature type="transmembrane region" description="Helical" evidence="1">
    <location>
        <begin position="64"/>
        <end position="85"/>
    </location>
</feature>
<protein>
    <submittedName>
        <fullName evidence="2">Uncharacterized protein</fullName>
    </submittedName>
</protein>
<organism evidence="2 3">
    <name type="scientific">Brachionus plicatilis</name>
    <name type="common">Marine rotifer</name>
    <name type="synonym">Brachionus muelleri</name>
    <dbReference type="NCBI Taxonomy" id="10195"/>
    <lineage>
        <taxon>Eukaryota</taxon>
        <taxon>Metazoa</taxon>
        <taxon>Spiralia</taxon>
        <taxon>Gnathifera</taxon>
        <taxon>Rotifera</taxon>
        <taxon>Eurotatoria</taxon>
        <taxon>Monogononta</taxon>
        <taxon>Pseudotrocha</taxon>
        <taxon>Ploima</taxon>
        <taxon>Brachionidae</taxon>
        <taxon>Brachionus</taxon>
    </lineage>
</organism>
<dbReference type="AlphaFoldDB" id="A0A3M7PD63"/>